<gene>
    <name evidence="2" type="ORF">PAHAL_1G284000</name>
</gene>
<feature type="region of interest" description="Disordered" evidence="1">
    <location>
        <begin position="22"/>
        <end position="78"/>
    </location>
</feature>
<feature type="compositionally biased region" description="Low complexity" evidence="1">
    <location>
        <begin position="22"/>
        <end position="35"/>
    </location>
</feature>
<evidence type="ECO:0000313" key="2">
    <source>
        <dbReference type="EMBL" id="PAN06724.1"/>
    </source>
</evidence>
<accession>A0A2S3GQC3</accession>
<dbReference type="Gramene" id="PAN06724">
    <property type="protein sequence ID" value="PAN06724"/>
    <property type="gene ID" value="PAHAL_1G284000"/>
</dbReference>
<name>A0A2S3GQC3_9POAL</name>
<proteinExistence type="predicted"/>
<protein>
    <submittedName>
        <fullName evidence="2">Uncharacterized protein</fullName>
    </submittedName>
</protein>
<dbReference type="EMBL" id="CM008046">
    <property type="protein sequence ID" value="PAN06724.1"/>
    <property type="molecule type" value="Genomic_DNA"/>
</dbReference>
<feature type="compositionally biased region" description="Basic and acidic residues" evidence="1">
    <location>
        <begin position="43"/>
        <end position="54"/>
    </location>
</feature>
<dbReference type="AlphaFoldDB" id="A0A2S3GQC3"/>
<dbReference type="Proteomes" id="UP000243499">
    <property type="component" value="Chromosome 1"/>
</dbReference>
<evidence type="ECO:0000256" key="1">
    <source>
        <dbReference type="SAM" id="MobiDB-lite"/>
    </source>
</evidence>
<organism evidence="2">
    <name type="scientific">Panicum hallii</name>
    <dbReference type="NCBI Taxonomy" id="206008"/>
    <lineage>
        <taxon>Eukaryota</taxon>
        <taxon>Viridiplantae</taxon>
        <taxon>Streptophyta</taxon>
        <taxon>Embryophyta</taxon>
        <taxon>Tracheophyta</taxon>
        <taxon>Spermatophyta</taxon>
        <taxon>Magnoliopsida</taxon>
        <taxon>Liliopsida</taxon>
        <taxon>Poales</taxon>
        <taxon>Poaceae</taxon>
        <taxon>PACMAD clade</taxon>
        <taxon>Panicoideae</taxon>
        <taxon>Panicodae</taxon>
        <taxon>Paniceae</taxon>
        <taxon>Panicinae</taxon>
        <taxon>Panicum</taxon>
        <taxon>Panicum sect. Panicum</taxon>
    </lineage>
</organism>
<sequence length="132" mass="14620">MAAHHRPRLLRLRRRRHSLRMLGSEASSAAPDESSQPLPWQFVEERGAAARGGEDGDELPAGGGGRGTNVGCPERSRWHGRNVLLPAEPRSREEKNHPVLLLCMLANITSFLLPWEYHLGLAVSTVPRVFVS</sequence>
<reference evidence="2" key="1">
    <citation type="submission" date="2018-04" db="EMBL/GenBank/DDBJ databases">
        <title>WGS assembly of Panicum hallii.</title>
        <authorList>
            <person name="Lovell J."/>
            <person name="Jenkins J."/>
            <person name="Lowry D."/>
            <person name="Mamidi S."/>
            <person name="Sreedasyam A."/>
            <person name="Weng X."/>
            <person name="Barry K."/>
            <person name="Bonette J."/>
            <person name="Campitelli B."/>
            <person name="Daum C."/>
            <person name="Gordon S."/>
            <person name="Gould B."/>
            <person name="Lipzen A."/>
            <person name="Macqueen A."/>
            <person name="Palacio-Mejia J."/>
            <person name="Plott C."/>
            <person name="Shakirov E."/>
            <person name="Shu S."/>
            <person name="Yoshinaga Y."/>
            <person name="Zane M."/>
            <person name="Rokhsar D."/>
            <person name="Grimwood J."/>
            <person name="Schmutz J."/>
            <person name="Juenger T."/>
        </authorList>
    </citation>
    <scope>NUCLEOTIDE SEQUENCE [LARGE SCALE GENOMIC DNA]</scope>
    <source>
        <strain evidence="2">FIL2</strain>
    </source>
</reference>